<proteinExistence type="predicted"/>
<gene>
    <name evidence="1" type="ORF">GCM10011511_41580</name>
</gene>
<dbReference type="AlphaFoldDB" id="A0A8J2XV41"/>
<name>A0A8J2XV41_9BACT</name>
<reference evidence="1" key="1">
    <citation type="journal article" date="2014" name="Int. J. Syst. Evol. Microbiol.">
        <title>Complete genome sequence of Corynebacterium casei LMG S-19264T (=DSM 44701T), isolated from a smear-ripened cheese.</title>
        <authorList>
            <consortium name="US DOE Joint Genome Institute (JGI-PGF)"/>
            <person name="Walter F."/>
            <person name="Albersmeier A."/>
            <person name="Kalinowski J."/>
            <person name="Ruckert C."/>
        </authorList>
    </citation>
    <scope>NUCLEOTIDE SEQUENCE</scope>
    <source>
        <strain evidence="1">CGMCC 1.15448</strain>
    </source>
</reference>
<comment type="caution">
    <text evidence="1">The sequence shown here is derived from an EMBL/GenBank/DDBJ whole genome shotgun (WGS) entry which is preliminary data.</text>
</comment>
<dbReference type="EMBL" id="BMJC01000004">
    <property type="protein sequence ID" value="GGB13557.1"/>
    <property type="molecule type" value="Genomic_DNA"/>
</dbReference>
<organism evidence="1 2">
    <name type="scientific">Puia dinghuensis</name>
    <dbReference type="NCBI Taxonomy" id="1792502"/>
    <lineage>
        <taxon>Bacteria</taxon>
        <taxon>Pseudomonadati</taxon>
        <taxon>Bacteroidota</taxon>
        <taxon>Chitinophagia</taxon>
        <taxon>Chitinophagales</taxon>
        <taxon>Chitinophagaceae</taxon>
        <taxon>Puia</taxon>
    </lineage>
</organism>
<sequence length="239" mass="26475">MHIPFLLLIFAATKFYFMKQFSLLTFTVLICTLAQAQIKKGDIVLGGNLYYSNQTQTISSGNGSPYSTKYQSITIAPSFGKVVKDNLVLGFDVAYTYDNSNDGQGDKTNGNGFAAGIFLRKYRSIGNGFYLFGQTRLSGNYLHSAQDEPANNNVITSNVTDSYGFNLQFFPGIAYAINQKWQLELALTNFFAVNYTHTKQNLTYTNQPDYHYSGSTFGAASSLTGNNTYTIGLRYFIGS</sequence>
<evidence type="ECO:0000313" key="2">
    <source>
        <dbReference type="Proteomes" id="UP000607559"/>
    </source>
</evidence>
<evidence type="ECO:0008006" key="3">
    <source>
        <dbReference type="Google" id="ProtNLM"/>
    </source>
</evidence>
<evidence type="ECO:0000313" key="1">
    <source>
        <dbReference type="EMBL" id="GGB13557.1"/>
    </source>
</evidence>
<dbReference type="Proteomes" id="UP000607559">
    <property type="component" value="Unassembled WGS sequence"/>
</dbReference>
<reference evidence="1" key="2">
    <citation type="submission" date="2020-09" db="EMBL/GenBank/DDBJ databases">
        <authorList>
            <person name="Sun Q."/>
            <person name="Zhou Y."/>
        </authorList>
    </citation>
    <scope>NUCLEOTIDE SEQUENCE</scope>
    <source>
        <strain evidence="1">CGMCC 1.15448</strain>
    </source>
</reference>
<protein>
    <recommendedName>
        <fullName evidence="3">Outer membrane protein beta-barrel domain-containing protein</fullName>
    </recommendedName>
</protein>
<accession>A0A8J2XV41</accession>
<keyword evidence="2" id="KW-1185">Reference proteome</keyword>